<evidence type="ECO:0000256" key="1">
    <source>
        <dbReference type="ARBA" id="ARBA00022478"/>
    </source>
</evidence>
<comment type="caution">
    <text evidence="5">The sequence shown here is derived from an EMBL/GenBank/DDBJ whole genome shotgun (WGS) entry which is preliminary data.</text>
</comment>
<dbReference type="Proteomes" id="UP000800235">
    <property type="component" value="Unassembled WGS sequence"/>
</dbReference>
<keyword evidence="1" id="KW-0240">DNA-directed RNA polymerase</keyword>
<reference evidence="5" key="1">
    <citation type="journal article" date="2020" name="Stud. Mycol.">
        <title>101 Dothideomycetes genomes: a test case for predicting lifestyles and emergence of pathogens.</title>
        <authorList>
            <person name="Haridas S."/>
            <person name="Albert R."/>
            <person name="Binder M."/>
            <person name="Bloem J."/>
            <person name="Labutti K."/>
            <person name="Salamov A."/>
            <person name="Andreopoulos B."/>
            <person name="Baker S."/>
            <person name="Barry K."/>
            <person name="Bills G."/>
            <person name="Bluhm B."/>
            <person name="Cannon C."/>
            <person name="Castanera R."/>
            <person name="Culley D."/>
            <person name="Daum C."/>
            <person name="Ezra D."/>
            <person name="Gonzalez J."/>
            <person name="Henrissat B."/>
            <person name="Kuo A."/>
            <person name="Liang C."/>
            <person name="Lipzen A."/>
            <person name="Lutzoni F."/>
            <person name="Magnuson J."/>
            <person name="Mondo S."/>
            <person name="Nolan M."/>
            <person name="Ohm R."/>
            <person name="Pangilinan J."/>
            <person name="Park H.-J."/>
            <person name="Ramirez L."/>
            <person name="Alfaro M."/>
            <person name="Sun H."/>
            <person name="Tritt A."/>
            <person name="Yoshinaga Y."/>
            <person name="Zwiers L.-H."/>
            <person name="Turgeon B."/>
            <person name="Goodwin S."/>
            <person name="Spatafora J."/>
            <person name="Crous P."/>
            <person name="Grigoriev I."/>
        </authorList>
    </citation>
    <scope>NUCLEOTIDE SEQUENCE</scope>
    <source>
        <strain evidence="5">CBS 130266</strain>
    </source>
</reference>
<evidence type="ECO:0000313" key="5">
    <source>
        <dbReference type="EMBL" id="KAF2430010.1"/>
    </source>
</evidence>
<evidence type="ECO:0000259" key="4">
    <source>
        <dbReference type="Pfam" id="PF17875"/>
    </source>
</evidence>
<feature type="region of interest" description="Disordered" evidence="3">
    <location>
        <begin position="152"/>
        <end position="184"/>
    </location>
</feature>
<proteinExistence type="predicted"/>
<dbReference type="Gene3D" id="3.30.1490.120">
    <property type="entry name" value="RNA polymerase Rpb7-like, N-terminal domain"/>
    <property type="match status" value="1"/>
</dbReference>
<name>A0A9P4TXW1_9PEZI</name>
<dbReference type="AlphaFoldDB" id="A0A9P4TXW1"/>
<dbReference type="EMBL" id="MU007042">
    <property type="protein sequence ID" value="KAF2430010.1"/>
    <property type="molecule type" value="Genomic_DNA"/>
</dbReference>
<accession>A0A9P4TXW1</accession>
<feature type="compositionally biased region" description="Acidic residues" evidence="3">
    <location>
        <begin position="170"/>
        <end position="181"/>
    </location>
</feature>
<feature type="compositionally biased region" description="Polar residues" evidence="3">
    <location>
        <begin position="72"/>
        <end position="91"/>
    </location>
</feature>
<feature type="region of interest" description="Disordered" evidence="3">
    <location>
        <begin position="250"/>
        <end position="285"/>
    </location>
</feature>
<feature type="domain" description="RPA43 OB" evidence="4">
    <location>
        <begin position="209"/>
        <end position="247"/>
    </location>
</feature>
<organism evidence="5 6">
    <name type="scientific">Tothia fuscella</name>
    <dbReference type="NCBI Taxonomy" id="1048955"/>
    <lineage>
        <taxon>Eukaryota</taxon>
        <taxon>Fungi</taxon>
        <taxon>Dikarya</taxon>
        <taxon>Ascomycota</taxon>
        <taxon>Pezizomycotina</taxon>
        <taxon>Dothideomycetes</taxon>
        <taxon>Pleosporomycetidae</taxon>
        <taxon>Venturiales</taxon>
        <taxon>Cylindrosympodiaceae</taxon>
        <taxon>Tothia</taxon>
    </lineage>
</organism>
<feature type="region of interest" description="Disordered" evidence="3">
    <location>
        <begin position="1"/>
        <end position="97"/>
    </location>
</feature>
<evidence type="ECO:0000256" key="2">
    <source>
        <dbReference type="ARBA" id="ARBA00023163"/>
    </source>
</evidence>
<dbReference type="InterPro" id="IPR036898">
    <property type="entry name" value="RNA_pol_Rpb7-like_N_sf"/>
</dbReference>
<keyword evidence="2" id="KW-0804">Transcription</keyword>
<protein>
    <recommendedName>
        <fullName evidence="4">RPA43 OB domain-containing protein</fullName>
    </recommendedName>
</protein>
<sequence>MSTEFSEAASKEQRKKEKERKKKELKKLEKRSSKKRPASGLEEESTEPTELQTNGHTSPSKRARTTEPDRATNPTIQSLSTIQVPDSQQQDLPIDSPFHGANASIRVSIPPAALGYPVEAICANYLSPMLLTWSAQLDGIVMAYNNVRLGSTSTPSMSKSQLQSRPQEADTNETEKEDTEEQEKTYATSTTEFAAPFLWVHAHFLLLRPTPNTYLTGTVNLQNPHSLSLILFNLFNVTILKKYLPKGEENRMSGGLSNGHGGAERNVTAGAESNDVASYSRKKSR</sequence>
<feature type="compositionally biased region" description="Polar residues" evidence="3">
    <location>
        <begin position="152"/>
        <end position="166"/>
    </location>
</feature>
<dbReference type="GO" id="GO:0000428">
    <property type="term" value="C:DNA-directed RNA polymerase complex"/>
    <property type="evidence" value="ECO:0007669"/>
    <property type="project" value="UniProtKB-KW"/>
</dbReference>
<keyword evidence="6" id="KW-1185">Reference proteome</keyword>
<dbReference type="OrthoDB" id="10250504at2759"/>
<dbReference type="Pfam" id="PF17875">
    <property type="entry name" value="RPA43_OB"/>
    <property type="match status" value="1"/>
</dbReference>
<dbReference type="InterPro" id="IPR041178">
    <property type="entry name" value="RPA43_OB"/>
</dbReference>
<feature type="compositionally biased region" description="Polar residues" evidence="3">
    <location>
        <begin position="48"/>
        <end position="60"/>
    </location>
</feature>
<evidence type="ECO:0000256" key="3">
    <source>
        <dbReference type="SAM" id="MobiDB-lite"/>
    </source>
</evidence>
<dbReference type="Gene3D" id="2.40.50.1060">
    <property type="match status" value="1"/>
</dbReference>
<gene>
    <name evidence="5" type="ORF">EJ08DRAFT_257757</name>
</gene>
<evidence type="ECO:0000313" key="6">
    <source>
        <dbReference type="Proteomes" id="UP000800235"/>
    </source>
</evidence>